<protein>
    <submittedName>
        <fullName evidence="6">HIT family hydrolase</fullName>
    </submittedName>
    <submittedName>
        <fullName evidence="5">Histidine triad (HIT) protein</fullName>
    </submittedName>
</protein>
<dbReference type="EMBL" id="LYOZ01000052">
    <property type="protein sequence ID" value="OCH96833.1"/>
    <property type="molecule type" value="Genomic_DNA"/>
</dbReference>
<sequence length="148" mass="17085">MNTEESSTERCIIDLIVKKQEKAYIVFEDEQFIAFLDFRPLFPGHTLLSPKEHFQTLYDLPAQLTARFCGLIQLMGKAVEQAMGARGSFIAMNNKVSQSIPHLHAHIVPRNKGDGLKGFFWPRTKYHDENHILETQQKIIKQLDFILD</sequence>
<dbReference type="PROSITE" id="PS51084">
    <property type="entry name" value="HIT_2"/>
    <property type="match status" value="1"/>
</dbReference>
<evidence type="ECO:0000313" key="6">
    <source>
        <dbReference type="EMBL" id="OCH96833.1"/>
    </source>
</evidence>
<dbReference type="Pfam" id="PF01230">
    <property type="entry name" value="HIT"/>
    <property type="match status" value="1"/>
</dbReference>
<dbReference type="Proteomes" id="UP000093336">
    <property type="component" value="Unassembled WGS sequence"/>
</dbReference>
<dbReference type="PRINTS" id="PR00332">
    <property type="entry name" value="HISTRIAD"/>
</dbReference>
<feature type="domain" description="HIT" evidence="4">
    <location>
        <begin position="12"/>
        <end position="117"/>
    </location>
</feature>
<dbReference type="OrthoDB" id="9784774at2"/>
<keyword evidence="6" id="KW-0378">Hydrolase</keyword>
<keyword evidence="8" id="KW-1185">Reference proteome</keyword>
<dbReference type="InterPro" id="IPR036265">
    <property type="entry name" value="HIT-like_sf"/>
</dbReference>
<name>A0A0W0UMH5_9GAMM</name>
<dbReference type="PANTHER" id="PTHR46648">
    <property type="entry name" value="HIT FAMILY PROTEIN 1"/>
    <property type="match status" value="1"/>
</dbReference>
<dbReference type="InterPro" id="IPR011146">
    <property type="entry name" value="HIT-like"/>
</dbReference>
<feature type="short sequence motif" description="Histidine triad motif" evidence="2 3">
    <location>
        <begin position="102"/>
        <end position="106"/>
    </location>
</feature>
<feature type="active site" description="Tele-AMP-histidine intermediate" evidence="1">
    <location>
        <position position="104"/>
    </location>
</feature>
<dbReference type="InterPro" id="IPR001310">
    <property type="entry name" value="Histidine_triad_HIT"/>
</dbReference>
<evidence type="ECO:0000256" key="2">
    <source>
        <dbReference type="PIRSR" id="PIRSR601310-3"/>
    </source>
</evidence>
<evidence type="ECO:0000313" key="5">
    <source>
        <dbReference type="EMBL" id="KTD08729.1"/>
    </source>
</evidence>
<dbReference type="RefSeq" id="WP_058450721.1">
    <property type="nucleotide sequence ID" value="NZ_CAAAJF010000001.1"/>
</dbReference>
<gene>
    <name evidence="6" type="ORF">A8135_04105</name>
    <name evidence="5" type="ORF">Ljam_2924</name>
</gene>
<dbReference type="GO" id="GO:0016787">
    <property type="term" value="F:hydrolase activity"/>
    <property type="evidence" value="ECO:0007669"/>
    <property type="project" value="UniProtKB-KW"/>
</dbReference>
<dbReference type="PANTHER" id="PTHR46648:SF1">
    <property type="entry name" value="ADENOSINE 5'-MONOPHOSPHORAMIDASE HNT1"/>
    <property type="match status" value="1"/>
</dbReference>
<dbReference type="PATRIC" id="fig|455.5.peg.3071"/>
<evidence type="ECO:0000313" key="8">
    <source>
        <dbReference type="Proteomes" id="UP000093336"/>
    </source>
</evidence>
<evidence type="ECO:0000256" key="3">
    <source>
        <dbReference type="PROSITE-ProRule" id="PRU00464"/>
    </source>
</evidence>
<dbReference type="EMBL" id="LNYG01000013">
    <property type="protein sequence ID" value="KTD08729.1"/>
    <property type="molecule type" value="Genomic_DNA"/>
</dbReference>
<evidence type="ECO:0000256" key="1">
    <source>
        <dbReference type="PIRSR" id="PIRSR601310-1"/>
    </source>
</evidence>
<reference evidence="6 8" key="2">
    <citation type="submission" date="2016-05" db="EMBL/GenBank/DDBJ databases">
        <authorList>
            <person name="Prochazka B."/>
            <person name="Indra A."/>
            <person name="Hasenberger P."/>
            <person name="Blaschitz M."/>
            <person name="Wagner L."/>
            <person name="Wewalka G."/>
            <person name="Sorschag S."/>
            <person name="Schmid D."/>
            <person name="Ruppitsch W."/>
        </authorList>
    </citation>
    <scope>NUCLEOTIDE SEQUENCE [LARGE SCALE GENOMIC DNA]</scope>
    <source>
        <strain evidence="6 8">974010_12</strain>
    </source>
</reference>
<evidence type="ECO:0000313" key="7">
    <source>
        <dbReference type="Proteomes" id="UP000054715"/>
    </source>
</evidence>
<dbReference type="Gene3D" id="3.30.428.10">
    <property type="entry name" value="HIT-like"/>
    <property type="match status" value="1"/>
</dbReference>
<dbReference type="STRING" id="455.Ljam_2924"/>
<proteinExistence type="predicted"/>
<accession>A0A0W0UMH5</accession>
<dbReference type="AlphaFoldDB" id="A0A0W0UMH5"/>
<reference evidence="5 7" key="1">
    <citation type="submission" date="2015-11" db="EMBL/GenBank/DDBJ databases">
        <title>Genomic analysis of 38 Legionella species identifies large and diverse effector repertoires.</title>
        <authorList>
            <person name="Burstein D."/>
            <person name="Amaro F."/>
            <person name="Zusman T."/>
            <person name="Lifshitz Z."/>
            <person name="Cohen O."/>
            <person name="Gilbert J.A."/>
            <person name="Pupko T."/>
            <person name="Shuman H.A."/>
            <person name="Segal G."/>
        </authorList>
    </citation>
    <scope>NUCLEOTIDE SEQUENCE [LARGE SCALE GENOMIC DNA]</scope>
    <source>
        <strain evidence="5 7">JA-26-G1-E2</strain>
    </source>
</reference>
<evidence type="ECO:0000259" key="4">
    <source>
        <dbReference type="PROSITE" id="PS51084"/>
    </source>
</evidence>
<organism evidence="5 7">
    <name type="scientific">Legionella jamestowniensis</name>
    <dbReference type="NCBI Taxonomy" id="455"/>
    <lineage>
        <taxon>Bacteria</taxon>
        <taxon>Pseudomonadati</taxon>
        <taxon>Pseudomonadota</taxon>
        <taxon>Gammaproteobacteria</taxon>
        <taxon>Legionellales</taxon>
        <taxon>Legionellaceae</taxon>
        <taxon>Legionella</taxon>
    </lineage>
</organism>
<dbReference type="GO" id="GO:0009117">
    <property type="term" value="P:nucleotide metabolic process"/>
    <property type="evidence" value="ECO:0007669"/>
    <property type="project" value="TreeGrafter"/>
</dbReference>
<comment type="caution">
    <text evidence="5">The sequence shown here is derived from an EMBL/GenBank/DDBJ whole genome shotgun (WGS) entry which is preliminary data.</text>
</comment>
<dbReference type="Proteomes" id="UP000054715">
    <property type="component" value="Unassembled WGS sequence"/>
</dbReference>
<dbReference type="SUPFAM" id="SSF54197">
    <property type="entry name" value="HIT-like"/>
    <property type="match status" value="1"/>
</dbReference>